<sequence>MKITKFGHCCLLIDVKGVRILTDPGLFSKGYESLINIDIVLITHEHPDHFHLDALKVILKNNPRAKVITNSSVAKLTEDIKVSVVGNGQSIAEQGILIEGIGTKHGAVYGNFPETENTGYFINNQLFYPGDNFTNPNKPVEILAVPTSGPWLKLSEAIDYARQIKPRVCFPVHDGVWLFPAFMNNAMDKFLEGTGIKYRVLQLGQETEI</sequence>
<proteinExistence type="predicted"/>
<protein>
    <recommendedName>
        <fullName evidence="3">Metallo-beta-lactamase domain-containing protein</fullName>
    </recommendedName>
</protein>
<dbReference type="EMBL" id="MFEH01000005">
    <property type="protein sequence ID" value="OGE73744.1"/>
    <property type="molecule type" value="Genomic_DNA"/>
</dbReference>
<accession>A0A1F5N803</accession>
<dbReference type="SUPFAM" id="SSF56281">
    <property type="entry name" value="Metallo-hydrolase/oxidoreductase"/>
    <property type="match status" value="1"/>
</dbReference>
<dbReference type="Proteomes" id="UP000177610">
    <property type="component" value="Unassembled WGS sequence"/>
</dbReference>
<reference evidence="1 2" key="1">
    <citation type="journal article" date="2016" name="Nat. Commun.">
        <title>Thousands of microbial genomes shed light on interconnected biogeochemical processes in an aquifer system.</title>
        <authorList>
            <person name="Anantharaman K."/>
            <person name="Brown C.T."/>
            <person name="Hug L.A."/>
            <person name="Sharon I."/>
            <person name="Castelle C.J."/>
            <person name="Probst A.J."/>
            <person name="Thomas B.C."/>
            <person name="Singh A."/>
            <person name="Wilkins M.J."/>
            <person name="Karaoz U."/>
            <person name="Brodie E.L."/>
            <person name="Williams K.H."/>
            <person name="Hubbard S.S."/>
            <person name="Banfield J.F."/>
        </authorList>
    </citation>
    <scope>NUCLEOTIDE SEQUENCE [LARGE SCALE GENOMIC DNA]</scope>
</reference>
<comment type="caution">
    <text evidence="1">The sequence shown here is derived from an EMBL/GenBank/DDBJ whole genome shotgun (WGS) entry which is preliminary data.</text>
</comment>
<dbReference type="Pfam" id="PF13483">
    <property type="entry name" value="Lactamase_B_3"/>
    <property type="match status" value="1"/>
</dbReference>
<dbReference type="AlphaFoldDB" id="A0A1F5N803"/>
<dbReference type="InterPro" id="IPR036866">
    <property type="entry name" value="RibonucZ/Hydroxyglut_hydro"/>
</dbReference>
<dbReference type="InterPro" id="IPR050114">
    <property type="entry name" value="UPF0173_UPF0282_UlaG_hydrolase"/>
</dbReference>
<dbReference type="PANTHER" id="PTHR43546">
    <property type="entry name" value="UPF0173 METAL-DEPENDENT HYDROLASE MJ1163-RELATED"/>
    <property type="match status" value="1"/>
</dbReference>
<dbReference type="Gene3D" id="3.60.15.10">
    <property type="entry name" value="Ribonuclease Z/Hydroxyacylglutathione hydrolase-like"/>
    <property type="match status" value="1"/>
</dbReference>
<evidence type="ECO:0000313" key="2">
    <source>
        <dbReference type="Proteomes" id="UP000177610"/>
    </source>
</evidence>
<name>A0A1F5N803_9BACT</name>
<dbReference type="STRING" id="1817821.A2717_03905"/>
<organism evidence="1 2">
    <name type="scientific">Candidatus Doudnabacteria bacterium RIFCSPHIGHO2_01_FULL_41_86</name>
    <dbReference type="NCBI Taxonomy" id="1817821"/>
    <lineage>
        <taxon>Bacteria</taxon>
        <taxon>Candidatus Doudnaibacteriota</taxon>
    </lineage>
</organism>
<dbReference type="PANTHER" id="PTHR43546:SF3">
    <property type="entry name" value="UPF0173 METAL-DEPENDENT HYDROLASE MJ1163"/>
    <property type="match status" value="1"/>
</dbReference>
<gene>
    <name evidence="1" type="ORF">A2717_03905</name>
</gene>
<evidence type="ECO:0008006" key="3">
    <source>
        <dbReference type="Google" id="ProtNLM"/>
    </source>
</evidence>
<evidence type="ECO:0000313" key="1">
    <source>
        <dbReference type="EMBL" id="OGE73744.1"/>
    </source>
</evidence>